<organism evidence="1">
    <name type="scientific">Lepeophtheirus salmonis</name>
    <name type="common">Salmon louse</name>
    <name type="synonym">Caligus salmonis</name>
    <dbReference type="NCBI Taxonomy" id="72036"/>
    <lineage>
        <taxon>Eukaryota</taxon>
        <taxon>Metazoa</taxon>
        <taxon>Ecdysozoa</taxon>
        <taxon>Arthropoda</taxon>
        <taxon>Crustacea</taxon>
        <taxon>Multicrustacea</taxon>
        <taxon>Hexanauplia</taxon>
        <taxon>Copepoda</taxon>
        <taxon>Siphonostomatoida</taxon>
        <taxon>Caligidae</taxon>
        <taxon>Lepeophtheirus</taxon>
    </lineage>
</organism>
<protein>
    <submittedName>
        <fullName evidence="1">Uncharacterized protein</fullName>
    </submittedName>
</protein>
<reference evidence="1" key="1">
    <citation type="submission" date="2014-05" db="EMBL/GenBank/DDBJ databases">
        <authorList>
            <person name="Chronopoulou M."/>
        </authorList>
    </citation>
    <scope>NUCLEOTIDE SEQUENCE</scope>
    <source>
        <tissue evidence="1">Whole organism</tissue>
    </source>
</reference>
<proteinExistence type="predicted"/>
<sequence length="27" mass="3032">MSVHSSTAAFRESTFTDVTQTFHLMSL</sequence>
<dbReference type="EMBL" id="HACA01028594">
    <property type="protein sequence ID" value="CDW45955.1"/>
    <property type="molecule type" value="Transcribed_RNA"/>
</dbReference>
<accession>A0A0K2V6L5</accession>
<name>A0A0K2V6L5_LEPSM</name>
<evidence type="ECO:0000313" key="1">
    <source>
        <dbReference type="EMBL" id="CDW45955.1"/>
    </source>
</evidence>
<dbReference type="AlphaFoldDB" id="A0A0K2V6L5"/>